<dbReference type="Pfam" id="PF17775">
    <property type="entry name" value="YchJ_M-like"/>
    <property type="match status" value="1"/>
</dbReference>
<feature type="domain" description="YchJ-like middle NTF2-like" evidence="2">
    <location>
        <begin position="44"/>
        <end position="150"/>
    </location>
</feature>
<dbReference type="HAMAP" id="MF_00612">
    <property type="entry name" value="UPF0225"/>
    <property type="match status" value="1"/>
</dbReference>
<dbReference type="InterPro" id="IPR032710">
    <property type="entry name" value="NTF2-like_dom_sf"/>
</dbReference>
<comment type="similarity">
    <text evidence="1">Belongs to the UPF0225 family.</text>
</comment>
<evidence type="ECO:0000313" key="4">
    <source>
        <dbReference type="Proteomes" id="UP001528672"/>
    </source>
</evidence>
<dbReference type="InterPro" id="IPR023006">
    <property type="entry name" value="YchJ-like"/>
</dbReference>
<evidence type="ECO:0000259" key="2">
    <source>
        <dbReference type="Pfam" id="PF17775"/>
    </source>
</evidence>
<organism evidence="3 4">
    <name type="scientific">Curvibacter microcysteis</name>
    <dbReference type="NCBI Taxonomy" id="3026419"/>
    <lineage>
        <taxon>Bacteria</taxon>
        <taxon>Pseudomonadati</taxon>
        <taxon>Pseudomonadota</taxon>
        <taxon>Betaproteobacteria</taxon>
        <taxon>Burkholderiales</taxon>
        <taxon>Comamonadaceae</taxon>
        <taxon>Curvibacter</taxon>
    </lineage>
</organism>
<protein>
    <recommendedName>
        <fullName evidence="1">UPF0225 protein PSQ39_20415</fullName>
    </recommendedName>
</protein>
<dbReference type="Proteomes" id="UP001528672">
    <property type="component" value="Unassembled WGS sequence"/>
</dbReference>
<reference evidence="3 4" key="1">
    <citation type="submission" date="2023-02" db="EMBL/GenBank/DDBJ databases">
        <title>Bacterial whole genome sequence for Curvibacter sp. HBC28.</title>
        <authorList>
            <person name="Le V."/>
            <person name="Ko S.-R."/>
            <person name="Ahn C.-Y."/>
            <person name="Oh H.-M."/>
        </authorList>
    </citation>
    <scope>NUCLEOTIDE SEQUENCE [LARGE SCALE GENOMIC DNA]</scope>
    <source>
        <strain evidence="3 4">HBC28</strain>
    </source>
</reference>
<dbReference type="SUPFAM" id="SSF54427">
    <property type="entry name" value="NTF2-like"/>
    <property type="match status" value="1"/>
</dbReference>
<dbReference type="Gene3D" id="3.10.450.50">
    <property type="match status" value="1"/>
</dbReference>
<dbReference type="RefSeq" id="WP_273929322.1">
    <property type="nucleotide sequence ID" value="NZ_JAQSIO010000012.1"/>
</dbReference>
<evidence type="ECO:0000256" key="1">
    <source>
        <dbReference type="HAMAP-Rule" id="MF_00612"/>
    </source>
</evidence>
<comment type="caution">
    <text evidence="3">The sequence shown here is derived from an EMBL/GenBank/DDBJ whole genome shotgun (WGS) entry which is preliminary data.</text>
</comment>
<proteinExistence type="inferred from homology"/>
<gene>
    <name evidence="3" type="ORF">PSQ39_20415</name>
</gene>
<dbReference type="InterPro" id="IPR048469">
    <property type="entry name" value="YchJ-like_M"/>
</dbReference>
<keyword evidence="4" id="KW-1185">Reference proteome</keyword>
<evidence type="ECO:0000313" key="3">
    <source>
        <dbReference type="EMBL" id="MDD0817008.1"/>
    </source>
</evidence>
<accession>A0ABT5MK99</accession>
<name>A0ABT5MK99_9BURK</name>
<sequence length="155" mass="17575">MSTVSLTPSSPCPCGRLDARRRPLAWPDCCGRYLDAFDTQPAPDAESLMRSRYSAYVLGRADYLLATWHASTRPSELALDPGAEWLGLTVRGHWPAGARAEVEFLARYRQEGRVQRLQERSRFVRETVRQTLAGPDQAAPEQARWFYVDGDFKSR</sequence>
<dbReference type="EMBL" id="JAQSIO010000012">
    <property type="protein sequence ID" value="MDD0817008.1"/>
    <property type="molecule type" value="Genomic_DNA"/>
</dbReference>